<feature type="compositionally biased region" description="Low complexity" evidence="1">
    <location>
        <begin position="137"/>
        <end position="147"/>
    </location>
</feature>
<dbReference type="PANTHER" id="PTHR28027:SF1">
    <property type="entry name" value="CAMP INDEPENDENT REGULATORY PROTEIN (AFU_ORTHOLOGUE AFUA_3G09640)"/>
    <property type="match status" value="1"/>
</dbReference>
<sequence length="177" mass="20513">MFKPSSLPYPCTSIPPSLCLTILQQALPDQPEDTQLTPAFHIDIRNAADAHVVFEAVRLNVLPMIRRRLGPTEREMLRSGELFVWEETDQKGGLERWTDGRRWSQSRMREPFLYYEEKQPTTKEEKEAKAARRAQRTDPSLSSSSPSRRQDRPSKPDGLTKQTYSIYVNLGHVTRKW</sequence>
<evidence type="ECO:0000256" key="1">
    <source>
        <dbReference type="SAM" id="MobiDB-lite"/>
    </source>
</evidence>
<dbReference type="AlphaFoldDB" id="A0A0C9VHW6"/>
<dbReference type="PANTHER" id="PTHR28027">
    <property type="entry name" value="TRANSCRIPTIONAL REGULATOR MIT1"/>
    <property type="match status" value="1"/>
</dbReference>
<accession>A0A0C9VHW6</accession>
<dbReference type="HOGENOM" id="CLU_028895_2_2_1"/>
<feature type="non-terminal residue" evidence="2">
    <location>
        <position position="1"/>
    </location>
</feature>
<dbReference type="EMBL" id="KN837139">
    <property type="protein sequence ID" value="KIJ41002.1"/>
    <property type="molecule type" value="Genomic_DNA"/>
</dbReference>
<protein>
    <recommendedName>
        <fullName evidence="4">cAMP-independent regulatory protein pac2</fullName>
    </recommendedName>
</protein>
<dbReference type="InterPro" id="IPR018608">
    <property type="entry name" value="Gti1/Pac2"/>
</dbReference>
<dbReference type="Proteomes" id="UP000054279">
    <property type="component" value="Unassembled WGS sequence"/>
</dbReference>
<dbReference type="OrthoDB" id="5572844at2759"/>
<name>A0A0C9VHW6_SPHS4</name>
<evidence type="ECO:0000313" key="2">
    <source>
        <dbReference type="EMBL" id="KIJ41002.1"/>
    </source>
</evidence>
<evidence type="ECO:0000313" key="3">
    <source>
        <dbReference type="Proteomes" id="UP000054279"/>
    </source>
</evidence>
<gene>
    <name evidence="2" type="ORF">M422DRAFT_780464</name>
</gene>
<proteinExistence type="predicted"/>
<evidence type="ECO:0008006" key="4">
    <source>
        <dbReference type="Google" id="ProtNLM"/>
    </source>
</evidence>
<feature type="compositionally biased region" description="Basic and acidic residues" evidence="1">
    <location>
        <begin position="114"/>
        <end position="130"/>
    </location>
</feature>
<feature type="region of interest" description="Disordered" evidence="1">
    <location>
        <begin position="114"/>
        <end position="163"/>
    </location>
</feature>
<keyword evidence="3" id="KW-1185">Reference proteome</keyword>
<dbReference type="GO" id="GO:0003677">
    <property type="term" value="F:DNA binding"/>
    <property type="evidence" value="ECO:0007669"/>
    <property type="project" value="TreeGrafter"/>
</dbReference>
<dbReference type="Pfam" id="PF09729">
    <property type="entry name" value="Gti1_Pac2"/>
    <property type="match status" value="1"/>
</dbReference>
<reference evidence="2 3" key="1">
    <citation type="submission" date="2014-06" db="EMBL/GenBank/DDBJ databases">
        <title>Evolutionary Origins and Diversification of the Mycorrhizal Mutualists.</title>
        <authorList>
            <consortium name="DOE Joint Genome Institute"/>
            <consortium name="Mycorrhizal Genomics Consortium"/>
            <person name="Kohler A."/>
            <person name="Kuo A."/>
            <person name="Nagy L.G."/>
            <person name="Floudas D."/>
            <person name="Copeland A."/>
            <person name="Barry K.W."/>
            <person name="Cichocki N."/>
            <person name="Veneault-Fourrey C."/>
            <person name="LaButti K."/>
            <person name="Lindquist E.A."/>
            <person name="Lipzen A."/>
            <person name="Lundell T."/>
            <person name="Morin E."/>
            <person name="Murat C."/>
            <person name="Riley R."/>
            <person name="Ohm R."/>
            <person name="Sun H."/>
            <person name="Tunlid A."/>
            <person name="Henrissat B."/>
            <person name="Grigoriev I.V."/>
            <person name="Hibbett D.S."/>
            <person name="Martin F."/>
        </authorList>
    </citation>
    <scope>NUCLEOTIDE SEQUENCE [LARGE SCALE GENOMIC DNA]</scope>
    <source>
        <strain evidence="2 3">SS14</strain>
    </source>
</reference>
<organism evidence="2 3">
    <name type="scientific">Sphaerobolus stellatus (strain SS14)</name>
    <dbReference type="NCBI Taxonomy" id="990650"/>
    <lineage>
        <taxon>Eukaryota</taxon>
        <taxon>Fungi</taxon>
        <taxon>Dikarya</taxon>
        <taxon>Basidiomycota</taxon>
        <taxon>Agaricomycotina</taxon>
        <taxon>Agaricomycetes</taxon>
        <taxon>Phallomycetidae</taxon>
        <taxon>Geastrales</taxon>
        <taxon>Sphaerobolaceae</taxon>
        <taxon>Sphaerobolus</taxon>
    </lineage>
</organism>